<organism evidence="2 3">
    <name type="scientific">Phocaeicola intestinalis</name>
    <dbReference type="NCBI Taxonomy" id="2762212"/>
    <lineage>
        <taxon>Bacteria</taxon>
        <taxon>Pseudomonadati</taxon>
        <taxon>Bacteroidota</taxon>
        <taxon>Bacteroidia</taxon>
        <taxon>Bacteroidales</taxon>
        <taxon>Bacteroidaceae</taxon>
        <taxon>Phocaeicola</taxon>
    </lineage>
</organism>
<keyword evidence="1" id="KW-0732">Signal</keyword>
<sequence length="282" mass="32167">MKHMKYGLLVAGLSLMLGVTSCLDGGDNSTTVSYYEIVKKDALTGTYTSQMGYKVAPLNPQDLEDLPWASDYIQLYYSYDYGQDMSGGEIDANVYGYSLIREGQWLPQSPAEGDANAPISDVVLDSGNKPYDFFYKQDDIFLPIELFVRKEVDTNDLEQREAEMAQHEFALYYDADKDFSESGMTLYLRHKMLNVEEDDEFTQLSGGWWHFNIIDAMARYQEKYSKRPDKITISFEQNTKDVSYADNLVLEGKAELDYQKIVEFNEALSGSKGISKLLRGKR</sequence>
<proteinExistence type="predicted"/>
<dbReference type="EMBL" id="JACSPP010000007">
    <property type="protein sequence ID" value="MBD8039585.1"/>
    <property type="molecule type" value="Genomic_DNA"/>
</dbReference>
<keyword evidence="3" id="KW-1185">Reference proteome</keyword>
<dbReference type="PROSITE" id="PS51257">
    <property type="entry name" value="PROKAR_LIPOPROTEIN"/>
    <property type="match status" value="1"/>
</dbReference>
<evidence type="ECO:0000313" key="2">
    <source>
        <dbReference type="EMBL" id="MBD8039585.1"/>
    </source>
</evidence>
<feature type="chain" id="PRO_5046307865" description="Lipoprotein" evidence="1">
    <location>
        <begin position="25"/>
        <end position="282"/>
    </location>
</feature>
<feature type="signal peptide" evidence="1">
    <location>
        <begin position="1"/>
        <end position="24"/>
    </location>
</feature>
<gene>
    <name evidence="2" type="ORF">H9625_03830</name>
</gene>
<comment type="caution">
    <text evidence="2">The sequence shown here is derived from an EMBL/GenBank/DDBJ whole genome shotgun (WGS) entry which is preliminary data.</text>
</comment>
<name>A0ABR8Y5V8_9BACT</name>
<accession>A0ABR8Y5V8</accession>
<dbReference type="Proteomes" id="UP000620874">
    <property type="component" value="Unassembled WGS sequence"/>
</dbReference>
<dbReference type="RefSeq" id="WP_191763042.1">
    <property type="nucleotide sequence ID" value="NZ_JACSPP010000007.1"/>
</dbReference>
<dbReference type="Gene3D" id="2.60.40.3220">
    <property type="match status" value="1"/>
</dbReference>
<evidence type="ECO:0008006" key="4">
    <source>
        <dbReference type="Google" id="ProtNLM"/>
    </source>
</evidence>
<evidence type="ECO:0000313" key="3">
    <source>
        <dbReference type="Proteomes" id="UP000620874"/>
    </source>
</evidence>
<evidence type="ECO:0000256" key="1">
    <source>
        <dbReference type="SAM" id="SignalP"/>
    </source>
</evidence>
<protein>
    <recommendedName>
        <fullName evidence="4">Lipoprotein</fullName>
    </recommendedName>
</protein>
<reference evidence="2 3" key="1">
    <citation type="submission" date="2020-08" db="EMBL/GenBank/DDBJ databases">
        <title>A Genomic Blueprint of the Chicken Gut Microbiome.</title>
        <authorList>
            <person name="Gilroy R."/>
            <person name="Ravi A."/>
            <person name="Getino M."/>
            <person name="Pursley I."/>
            <person name="Horton D.L."/>
            <person name="Alikhan N.-F."/>
            <person name="Baker D."/>
            <person name="Gharbi K."/>
            <person name="Hall N."/>
            <person name="Watson M."/>
            <person name="Adriaenssens E.M."/>
            <person name="Foster-Nyarko E."/>
            <person name="Jarju S."/>
            <person name="Secka A."/>
            <person name="Antonio M."/>
            <person name="Oren A."/>
            <person name="Chaudhuri R."/>
            <person name="La Ragione R.M."/>
            <person name="Hildebrand F."/>
            <person name="Pallen M.J."/>
        </authorList>
    </citation>
    <scope>NUCLEOTIDE SEQUENCE [LARGE SCALE GENOMIC DNA]</scope>
    <source>
        <strain evidence="2 3">Sa1CVN1</strain>
    </source>
</reference>